<evidence type="ECO:0000313" key="3">
    <source>
        <dbReference type="Proteomes" id="UP000030645"/>
    </source>
</evidence>
<dbReference type="PANTHER" id="PTHR33638:SF1">
    <property type="entry name" value="SELENOPROTEIN H"/>
    <property type="match status" value="1"/>
</dbReference>
<dbReference type="PANTHER" id="PTHR33638">
    <property type="entry name" value="SELENOPROTEIN H"/>
    <property type="match status" value="1"/>
</dbReference>
<evidence type="ECO:0000256" key="1">
    <source>
        <dbReference type="SAM" id="MobiDB-lite"/>
    </source>
</evidence>
<dbReference type="EMBL" id="KE345136">
    <property type="protein sequence ID" value="EXB94230.1"/>
    <property type="molecule type" value="Genomic_DNA"/>
</dbReference>
<reference evidence="3" key="1">
    <citation type="submission" date="2013-01" db="EMBL/GenBank/DDBJ databases">
        <title>Draft Genome Sequence of a Mulberry Tree, Morus notabilis C.K. Schneid.</title>
        <authorList>
            <person name="He N."/>
            <person name="Zhao S."/>
        </authorList>
    </citation>
    <scope>NUCLEOTIDE SEQUENCE</scope>
</reference>
<organism evidence="2 3">
    <name type="scientific">Morus notabilis</name>
    <dbReference type="NCBI Taxonomy" id="981085"/>
    <lineage>
        <taxon>Eukaryota</taxon>
        <taxon>Viridiplantae</taxon>
        <taxon>Streptophyta</taxon>
        <taxon>Embryophyta</taxon>
        <taxon>Tracheophyta</taxon>
        <taxon>Spermatophyta</taxon>
        <taxon>Magnoliopsida</taxon>
        <taxon>eudicotyledons</taxon>
        <taxon>Gunneridae</taxon>
        <taxon>Pentapetalae</taxon>
        <taxon>rosids</taxon>
        <taxon>fabids</taxon>
        <taxon>Rosales</taxon>
        <taxon>Moraceae</taxon>
        <taxon>Moreae</taxon>
        <taxon>Morus</taxon>
    </lineage>
</organism>
<keyword evidence="3" id="KW-1185">Reference proteome</keyword>
<dbReference type="AlphaFoldDB" id="W9RJ70"/>
<feature type="compositionally biased region" description="Basic and acidic residues" evidence="1">
    <location>
        <begin position="39"/>
        <end position="65"/>
    </location>
</feature>
<evidence type="ECO:0000313" key="2">
    <source>
        <dbReference type="EMBL" id="EXB94230.1"/>
    </source>
</evidence>
<protein>
    <submittedName>
        <fullName evidence="2">Uncharacterized protein</fullName>
    </submittedName>
</protein>
<proteinExistence type="predicted"/>
<dbReference type="InterPro" id="IPR052674">
    <property type="entry name" value="SelWTH-like"/>
</dbReference>
<accession>W9RJ70</accession>
<sequence length="263" mass="29641">MAPRKRKADQAEAVAAPARVTRSSTRRAAESNSANSVRESPKPEKRGKKKADGAEKKEKKLKVESEENAAAKNGVKEEALGVVDGETKKNVVVDGEKKKTVVIEHCKQCNSFKTRALQVKEGLEKDVPGITVEVNPDKVETVKEPVAFEKPMQQKSQPGIKQLPFKEKLLEEATWSYISDANTMWDVMTSCIRKVANEVLGESRGKGPPEKETWWWSEEVQKAIRIKRDLYRDLPTCKDVETFNKYKEAKKEAKRAVNKARFT</sequence>
<dbReference type="STRING" id="981085.W9RJ70"/>
<dbReference type="Proteomes" id="UP000030645">
    <property type="component" value="Unassembled WGS sequence"/>
</dbReference>
<feature type="region of interest" description="Disordered" evidence="1">
    <location>
        <begin position="1"/>
        <end position="73"/>
    </location>
</feature>
<dbReference type="GO" id="GO:0005794">
    <property type="term" value="C:Golgi apparatus"/>
    <property type="evidence" value="ECO:0007669"/>
    <property type="project" value="TreeGrafter"/>
</dbReference>
<gene>
    <name evidence="2" type="ORF">L484_004421</name>
</gene>
<name>W9RJ70_9ROSA</name>